<dbReference type="AlphaFoldDB" id="A0A1A9VZP4"/>
<name>A0A1A9VZP4_9MUSC</name>
<protein>
    <recommendedName>
        <fullName evidence="4">GB1/RHD3-type G domain-containing protein</fullName>
    </recommendedName>
</protein>
<evidence type="ECO:0000256" key="2">
    <source>
        <dbReference type="ARBA" id="ARBA00023134"/>
    </source>
</evidence>
<sequence length="90" mass="10487">MKQVIGWVMINQPLTGFSWRGESERDTIEDDLQHLQLFIEYGRLALADTGAKPFQRLQFLVRDWSFPYVAEYGALGGDLILKRRLEISDR</sequence>
<dbReference type="InterPro" id="IPR030386">
    <property type="entry name" value="G_GB1_RHD3_dom"/>
</dbReference>
<accession>A0A1A9VZP4</accession>
<reference evidence="6" key="1">
    <citation type="submission" date="2014-03" db="EMBL/GenBank/DDBJ databases">
        <authorList>
            <person name="Aksoy S."/>
            <person name="Warren W."/>
            <person name="Wilson R.K."/>
        </authorList>
    </citation>
    <scope>NUCLEOTIDE SEQUENCE [LARGE SCALE GENOMIC DNA]</scope>
    <source>
        <strain evidence="6">IAEA</strain>
    </source>
</reference>
<dbReference type="Pfam" id="PF02263">
    <property type="entry name" value="GBP"/>
    <property type="match status" value="1"/>
</dbReference>
<evidence type="ECO:0000259" key="4">
    <source>
        <dbReference type="PROSITE" id="PS51715"/>
    </source>
</evidence>
<keyword evidence="6" id="KW-1185">Reference proteome</keyword>
<keyword evidence="2" id="KW-0342">GTP-binding</keyword>
<dbReference type="InterPro" id="IPR027417">
    <property type="entry name" value="P-loop_NTPase"/>
</dbReference>
<evidence type="ECO:0000256" key="3">
    <source>
        <dbReference type="PROSITE-ProRule" id="PRU01052"/>
    </source>
</evidence>
<feature type="domain" description="GB1/RHD3-type G" evidence="4">
    <location>
        <begin position="1"/>
        <end position="90"/>
    </location>
</feature>
<dbReference type="Gene3D" id="3.40.50.300">
    <property type="entry name" value="P-loop containing nucleotide triphosphate hydrolases"/>
    <property type="match status" value="1"/>
</dbReference>
<dbReference type="EnsemblMetazoa" id="GBRI000678-RA">
    <property type="protein sequence ID" value="GBRI000678-PA"/>
    <property type="gene ID" value="GBRI000678"/>
</dbReference>
<organism evidence="5 6">
    <name type="scientific">Glossina brevipalpis</name>
    <dbReference type="NCBI Taxonomy" id="37001"/>
    <lineage>
        <taxon>Eukaryota</taxon>
        <taxon>Metazoa</taxon>
        <taxon>Ecdysozoa</taxon>
        <taxon>Arthropoda</taxon>
        <taxon>Hexapoda</taxon>
        <taxon>Insecta</taxon>
        <taxon>Pterygota</taxon>
        <taxon>Neoptera</taxon>
        <taxon>Endopterygota</taxon>
        <taxon>Diptera</taxon>
        <taxon>Brachycera</taxon>
        <taxon>Muscomorpha</taxon>
        <taxon>Hippoboscoidea</taxon>
        <taxon>Glossinidae</taxon>
        <taxon>Glossina</taxon>
    </lineage>
</organism>
<reference evidence="5" key="2">
    <citation type="submission" date="2020-05" db="UniProtKB">
        <authorList>
            <consortium name="EnsemblMetazoa"/>
        </authorList>
    </citation>
    <scope>IDENTIFICATION</scope>
    <source>
        <strain evidence="5">IAEA</strain>
    </source>
</reference>
<dbReference type="InterPro" id="IPR015894">
    <property type="entry name" value="Guanylate-bd_N"/>
</dbReference>
<dbReference type="Proteomes" id="UP000091820">
    <property type="component" value="Unassembled WGS sequence"/>
</dbReference>
<dbReference type="PROSITE" id="PS51715">
    <property type="entry name" value="G_GB1_RHD3"/>
    <property type="match status" value="1"/>
</dbReference>
<keyword evidence="1" id="KW-0547">Nucleotide-binding</keyword>
<dbReference type="VEuPathDB" id="VectorBase:GBRI000678"/>
<evidence type="ECO:0000256" key="1">
    <source>
        <dbReference type="ARBA" id="ARBA00022741"/>
    </source>
</evidence>
<dbReference type="GO" id="GO:0005525">
    <property type="term" value="F:GTP binding"/>
    <property type="evidence" value="ECO:0007669"/>
    <property type="project" value="UniProtKB-KW"/>
</dbReference>
<evidence type="ECO:0000313" key="5">
    <source>
        <dbReference type="EnsemblMetazoa" id="GBRI000678-PA"/>
    </source>
</evidence>
<comment type="similarity">
    <text evidence="3">Belongs to the TRAFAC class dynamin-like GTPase superfamily. GB1/RHD3 GTPase family.</text>
</comment>
<dbReference type="GO" id="GO:0003924">
    <property type="term" value="F:GTPase activity"/>
    <property type="evidence" value="ECO:0007669"/>
    <property type="project" value="InterPro"/>
</dbReference>
<dbReference type="STRING" id="37001.A0A1A9VZP4"/>
<evidence type="ECO:0000313" key="6">
    <source>
        <dbReference type="Proteomes" id="UP000091820"/>
    </source>
</evidence>
<proteinExistence type="inferred from homology"/>